<dbReference type="InterPro" id="IPR051908">
    <property type="entry name" value="Ribosomal_N-acetyltransferase"/>
</dbReference>
<protein>
    <submittedName>
        <fullName evidence="2">GNAT family N-acetyltransferase</fullName>
    </submittedName>
</protein>
<keyword evidence="3" id="KW-1185">Reference proteome</keyword>
<dbReference type="InterPro" id="IPR016181">
    <property type="entry name" value="Acyl_CoA_acyltransferase"/>
</dbReference>
<organism evidence="2 3">
    <name type="scientific">Cellulomonas wangleii</name>
    <dbReference type="NCBI Taxonomy" id="2816956"/>
    <lineage>
        <taxon>Bacteria</taxon>
        <taxon>Bacillati</taxon>
        <taxon>Actinomycetota</taxon>
        <taxon>Actinomycetes</taxon>
        <taxon>Micrococcales</taxon>
        <taxon>Cellulomonadaceae</taxon>
        <taxon>Cellulomonas</taxon>
    </lineage>
</organism>
<dbReference type="Pfam" id="PF13302">
    <property type="entry name" value="Acetyltransf_3"/>
    <property type="match status" value="1"/>
</dbReference>
<evidence type="ECO:0000313" key="3">
    <source>
        <dbReference type="Proteomes" id="UP000677804"/>
    </source>
</evidence>
<dbReference type="InterPro" id="IPR000182">
    <property type="entry name" value="GNAT_dom"/>
</dbReference>
<dbReference type="Gene3D" id="3.40.630.30">
    <property type="match status" value="1"/>
</dbReference>
<dbReference type="RefSeq" id="WP_207341824.1">
    <property type="nucleotide sequence ID" value="NZ_CP074405.1"/>
</dbReference>
<proteinExistence type="predicted"/>
<evidence type="ECO:0000259" key="1">
    <source>
        <dbReference type="PROSITE" id="PS51186"/>
    </source>
</evidence>
<sequence>MRVELRPWSLADGPSLQSAVAASPDLVTQLGGADLRELEDCTRFIETHLQALGPVRYDVAITVHGCAVGNVGLSSIDRVHETAWTYYWVAATHRGQGLASRALATVSRWALEELGLFRLELGHRVNNPASCRVATRAGFIAEGLERSKLRYGDGRFDVETHARLATDPVPPLELLPIGGLPPGEARDVTPRGR</sequence>
<dbReference type="PROSITE" id="PS51186">
    <property type="entry name" value="GNAT"/>
    <property type="match status" value="1"/>
</dbReference>
<reference evidence="2 3" key="1">
    <citation type="submission" date="2021-05" db="EMBL/GenBank/DDBJ databases">
        <title>Novel species in genus Cellulomonas.</title>
        <authorList>
            <person name="Zhang G."/>
        </authorList>
    </citation>
    <scope>NUCLEOTIDE SEQUENCE [LARGE SCALE GENOMIC DNA]</scope>
    <source>
        <strain evidence="3">zg-ZUI222</strain>
    </source>
</reference>
<name>A0ABX8D6R6_9CELL</name>
<dbReference type="CDD" id="cd04301">
    <property type="entry name" value="NAT_SF"/>
    <property type="match status" value="1"/>
</dbReference>
<dbReference type="PANTHER" id="PTHR43441">
    <property type="entry name" value="RIBOSOMAL-PROTEIN-SERINE ACETYLTRANSFERASE"/>
    <property type="match status" value="1"/>
</dbReference>
<dbReference type="EMBL" id="CP074405">
    <property type="protein sequence ID" value="QVI62718.1"/>
    <property type="molecule type" value="Genomic_DNA"/>
</dbReference>
<feature type="domain" description="N-acetyltransferase" evidence="1">
    <location>
        <begin position="3"/>
        <end position="170"/>
    </location>
</feature>
<dbReference type="Proteomes" id="UP000677804">
    <property type="component" value="Chromosome"/>
</dbReference>
<dbReference type="SUPFAM" id="SSF55729">
    <property type="entry name" value="Acyl-CoA N-acyltransferases (Nat)"/>
    <property type="match status" value="1"/>
</dbReference>
<evidence type="ECO:0000313" key="2">
    <source>
        <dbReference type="EMBL" id="QVI62718.1"/>
    </source>
</evidence>
<accession>A0ABX8D6R6</accession>
<dbReference type="PANTHER" id="PTHR43441:SF10">
    <property type="entry name" value="ACETYLTRANSFERASE"/>
    <property type="match status" value="1"/>
</dbReference>
<gene>
    <name evidence="2" type="ORF">KG103_01890</name>
</gene>